<keyword evidence="1" id="KW-0812">Transmembrane</keyword>
<protein>
    <recommendedName>
        <fullName evidence="4">ABC transporter permease</fullName>
    </recommendedName>
</protein>
<evidence type="ECO:0000313" key="3">
    <source>
        <dbReference type="Proteomes" id="UP001410795"/>
    </source>
</evidence>
<reference evidence="3" key="1">
    <citation type="journal article" date="2019" name="Int. J. Syst. Evol. Microbiol.">
        <title>The Global Catalogue of Microorganisms (GCM) 10K type strain sequencing project: providing services to taxonomists for standard genome sequencing and annotation.</title>
        <authorList>
            <consortium name="The Broad Institute Genomics Platform"/>
            <consortium name="The Broad Institute Genome Sequencing Center for Infectious Disease"/>
            <person name="Wu L."/>
            <person name="Ma J."/>
        </authorList>
    </citation>
    <scope>NUCLEOTIDE SEQUENCE [LARGE SCALE GENOMIC DNA]</scope>
    <source>
        <strain evidence="3">JCM 16546</strain>
    </source>
</reference>
<name>A0ABP7BYD9_9MICO</name>
<evidence type="ECO:0000256" key="1">
    <source>
        <dbReference type="SAM" id="Phobius"/>
    </source>
</evidence>
<feature type="transmembrane region" description="Helical" evidence="1">
    <location>
        <begin position="208"/>
        <end position="227"/>
    </location>
</feature>
<dbReference type="Proteomes" id="UP001410795">
    <property type="component" value="Unassembled WGS sequence"/>
</dbReference>
<gene>
    <name evidence="2" type="ORF">GCM10022202_36250</name>
</gene>
<feature type="transmembrane region" description="Helical" evidence="1">
    <location>
        <begin position="260"/>
        <end position="278"/>
    </location>
</feature>
<keyword evidence="1" id="KW-1133">Transmembrane helix</keyword>
<organism evidence="2 3">
    <name type="scientific">Microbacterium marinilacus</name>
    <dbReference type="NCBI Taxonomy" id="415209"/>
    <lineage>
        <taxon>Bacteria</taxon>
        <taxon>Bacillati</taxon>
        <taxon>Actinomycetota</taxon>
        <taxon>Actinomycetes</taxon>
        <taxon>Micrococcales</taxon>
        <taxon>Microbacteriaceae</taxon>
        <taxon>Microbacterium</taxon>
    </lineage>
</organism>
<feature type="transmembrane region" description="Helical" evidence="1">
    <location>
        <begin position="175"/>
        <end position="201"/>
    </location>
</feature>
<accession>A0ABP7BYD9</accession>
<evidence type="ECO:0008006" key="4">
    <source>
        <dbReference type="Google" id="ProtNLM"/>
    </source>
</evidence>
<sequence>MTTLTTTPDHTTPRRAASGSTAALTFGHLVRAEAIGLRSLRGTAVTLIVGTAFTVLLTVGVSLMFGFATARPDEPLPADAVPPMSGMVLNGIAVLQTVAVLLGVSIFAKEHSTGALRTHLSVAPRRVAVVGAKAVVVSITVFLWGLLTLLVATAGVVAVYSGFGLDASLDDALRILVLPLLGGALLAALCGVLGLGVAALLRSETWSVTLVLLFLLLLPSVLMSLPFEWAPRIAELLMGPAGAALHTPHDAIDGTVVRDIVLAFAWPAAAVAAGAVAVSRRDA</sequence>
<keyword evidence="1" id="KW-0472">Membrane</keyword>
<proteinExistence type="predicted"/>
<feature type="transmembrane region" description="Helical" evidence="1">
    <location>
        <begin position="134"/>
        <end position="163"/>
    </location>
</feature>
<evidence type="ECO:0000313" key="2">
    <source>
        <dbReference type="EMBL" id="GAA3670762.1"/>
    </source>
</evidence>
<keyword evidence="3" id="KW-1185">Reference proteome</keyword>
<dbReference type="EMBL" id="BAAAYV010000025">
    <property type="protein sequence ID" value="GAA3670762.1"/>
    <property type="molecule type" value="Genomic_DNA"/>
</dbReference>
<dbReference type="RefSeq" id="WP_221856946.1">
    <property type="nucleotide sequence ID" value="NZ_BAAAYV010000025.1"/>
</dbReference>
<feature type="transmembrane region" description="Helical" evidence="1">
    <location>
        <begin position="87"/>
        <end position="108"/>
    </location>
</feature>
<comment type="caution">
    <text evidence="2">The sequence shown here is derived from an EMBL/GenBank/DDBJ whole genome shotgun (WGS) entry which is preliminary data.</text>
</comment>
<feature type="transmembrane region" description="Helical" evidence="1">
    <location>
        <begin position="44"/>
        <end position="67"/>
    </location>
</feature>